<evidence type="ECO:0000313" key="1">
    <source>
        <dbReference type="EMBL" id="KAF0926669.1"/>
    </source>
</evidence>
<sequence>MGRMVSRDCTGERLGISEGDVIVSYNGHCDFTPHKYEHFLLSLGWGYLASGDASWTVDLEESLIKQQPNILDHKVTGVTVPGCLLMRMCDEVQSHLSHN</sequence>
<keyword evidence="2" id="KW-1185">Reference proteome</keyword>
<accession>A0A6G1EPW9</accession>
<name>A0A6G1EPW9_9ORYZ</name>
<gene>
    <name evidence="1" type="ORF">E2562_027013</name>
</gene>
<reference evidence="1 2" key="1">
    <citation type="submission" date="2019-11" db="EMBL/GenBank/DDBJ databases">
        <title>Whole genome sequence of Oryza granulata.</title>
        <authorList>
            <person name="Li W."/>
        </authorList>
    </citation>
    <scope>NUCLEOTIDE SEQUENCE [LARGE SCALE GENOMIC DNA]</scope>
    <source>
        <strain evidence="2">cv. Menghai</strain>
        <tissue evidence="1">Leaf</tissue>
    </source>
</reference>
<dbReference type="AlphaFoldDB" id="A0A6G1EPW9"/>
<dbReference type="EMBL" id="SPHZ02000003">
    <property type="protein sequence ID" value="KAF0926669.1"/>
    <property type="molecule type" value="Genomic_DNA"/>
</dbReference>
<proteinExistence type="predicted"/>
<evidence type="ECO:0000313" key="2">
    <source>
        <dbReference type="Proteomes" id="UP000479710"/>
    </source>
</evidence>
<dbReference type="Proteomes" id="UP000479710">
    <property type="component" value="Unassembled WGS sequence"/>
</dbReference>
<organism evidence="1 2">
    <name type="scientific">Oryza meyeriana var. granulata</name>
    <dbReference type="NCBI Taxonomy" id="110450"/>
    <lineage>
        <taxon>Eukaryota</taxon>
        <taxon>Viridiplantae</taxon>
        <taxon>Streptophyta</taxon>
        <taxon>Embryophyta</taxon>
        <taxon>Tracheophyta</taxon>
        <taxon>Spermatophyta</taxon>
        <taxon>Magnoliopsida</taxon>
        <taxon>Liliopsida</taxon>
        <taxon>Poales</taxon>
        <taxon>Poaceae</taxon>
        <taxon>BOP clade</taxon>
        <taxon>Oryzoideae</taxon>
        <taxon>Oryzeae</taxon>
        <taxon>Oryzinae</taxon>
        <taxon>Oryza</taxon>
        <taxon>Oryza meyeriana</taxon>
    </lineage>
</organism>
<comment type="caution">
    <text evidence="1">The sequence shown here is derived from an EMBL/GenBank/DDBJ whole genome shotgun (WGS) entry which is preliminary data.</text>
</comment>
<protein>
    <submittedName>
        <fullName evidence="1">Uncharacterized protein</fullName>
    </submittedName>
</protein>